<name>A0ABY8WZL4_9BACL</name>
<sequence>MYPVNPLTPEVLSRHCGKMVCAVTKDGRRIFGRLKACNNTHVFVADERRNQQYRPCRAYKSSILETNSNTEITKKKKKRKKDAKIKGFYPYGGYGGYGYGGGWGAGWGWALGLTALALLFLI</sequence>
<proteinExistence type="predicted"/>
<feature type="transmembrane region" description="Helical" evidence="1">
    <location>
        <begin position="97"/>
        <end position="121"/>
    </location>
</feature>
<keyword evidence="1" id="KW-0472">Membrane</keyword>
<keyword evidence="3" id="KW-1185">Reference proteome</keyword>
<evidence type="ECO:0000313" key="3">
    <source>
        <dbReference type="Proteomes" id="UP001236415"/>
    </source>
</evidence>
<reference evidence="2 3" key="1">
    <citation type="submission" date="2023-06" db="EMBL/GenBank/DDBJ databases">
        <title>Paenibacillus polygonum sp. nov., an endophytic bacterium, isolated from Polygonum lapathifolium L. in Nanji Wetland National Nature Reserve, South of Poyang Lake, Jiangxi Province, China.</title>
        <authorList>
            <person name="Yu Z."/>
        </authorList>
    </citation>
    <scope>NUCLEOTIDE SEQUENCE [LARGE SCALE GENOMIC DNA]</scope>
    <source>
        <strain evidence="2 3">C31</strain>
    </source>
</reference>
<accession>A0ABY8WZL4</accession>
<gene>
    <name evidence="2" type="ORF">QPK24_20205</name>
</gene>
<keyword evidence="1" id="KW-1133">Transmembrane helix</keyword>
<evidence type="ECO:0000313" key="2">
    <source>
        <dbReference type="EMBL" id="WIV18660.1"/>
    </source>
</evidence>
<protein>
    <submittedName>
        <fullName evidence="2">Uncharacterized protein</fullName>
    </submittedName>
</protein>
<keyword evidence="1" id="KW-0812">Transmembrane</keyword>
<evidence type="ECO:0000256" key="1">
    <source>
        <dbReference type="SAM" id="Phobius"/>
    </source>
</evidence>
<dbReference type="Proteomes" id="UP001236415">
    <property type="component" value="Chromosome"/>
</dbReference>
<dbReference type="EMBL" id="CP127162">
    <property type="protein sequence ID" value="WIV18660.1"/>
    <property type="molecule type" value="Genomic_DNA"/>
</dbReference>
<organism evidence="2 3">
    <name type="scientific">Paenibacillus polygoni</name>
    <dbReference type="NCBI Taxonomy" id="3050112"/>
    <lineage>
        <taxon>Bacteria</taxon>
        <taxon>Bacillati</taxon>
        <taxon>Bacillota</taxon>
        <taxon>Bacilli</taxon>
        <taxon>Bacillales</taxon>
        <taxon>Paenibacillaceae</taxon>
        <taxon>Paenibacillus</taxon>
    </lineage>
</organism>
<dbReference type="RefSeq" id="WP_285744212.1">
    <property type="nucleotide sequence ID" value="NZ_CP127162.1"/>
</dbReference>